<dbReference type="NCBIfam" id="NF038013">
    <property type="entry name" value="AceTr_1"/>
    <property type="match status" value="1"/>
</dbReference>
<feature type="transmembrane region" description="Helical" evidence="7">
    <location>
        <begin position="233"/>
        <end position="252"/>
    </location>
</feature>
<dbReference type="AlphaFoldDB" id="A0A3N4LUQ4"/>
<reference evidence="8 9" key="1">
    <citation type="journal article" date="2018" name="Nat. Ecol. Evol.">
        <title>Pezizomycetes genomes reveal the molecular basis of ectomycorrhizal truffle lifestyle.</title>
        <authorList>
            <person name="Murat C."/>
            <person name="Payen T."/>
            <person name="Noel B."/>
            <person name="Kuo A."/>
            <person name="Morin E."/>
            <person name="Chen J."/>
            <person name="Kohler A."/>
            <person name="Krizsan K."/>
            <person name="Balestrini R."/>
            <person name="Da Silva C."/>
            <person name="Montanini B."/>
            <person name="Hainaut M."/>
            <person name="Levati E."/>
            <person name="Barry K.W."/>
            <person name="Belfiori B."/>
            <person name="Cichocki N."/>
            <person name="Clum A."/>
            <person name="Dockter R.B."/>
            <person name="Fauchery L."/>
            <person name="Guy J."/>
            <person name="Iotti M."/>
            <person name="Le Tacon F."/>
            <person name="Lindquist E.A."/>
            <person name="Lipzen A."/>
            <person name="Malagnac F."/>
            <person name="Mello A."/>
            <person name="Molinier V."/>
            <person name="Miyauchi S."/>
            <person name="Poulain J."/>
            <person name="Riccioni C."/>
            <person name="Rubini A."/>
            <person name="Sitrit Y."/>
            <person name="Splivallo R."/>
            <person name="Traeger S."/>
            <person name="Wang M."/>
            <person name="Zifcakova L."/>
            <person name="Wipf D."/>
            <person name="Zambonelli A."/>
            <person name="Paolocci F."/>
            <person name="Nowrousian M."/>
            <person name="Ottonello S."/>
            <person name="Baldrian P."/>
            <person name="Spatafora J.W."/>
            <person name="Henrissat B."/>
            <person name="Nagy L.G."/>
            <person name="Aury J.M."/>
            <person name="Wincker P."/>
            <person name="Grigoriev I.V."/>
            <person name="Bonfante P."/>
            <person name="Martin F.M."/>
        </authorList>
    </citation>
    <scope>NUCLEOTIDE SEQUENCE [LARGE SCALE GENOMIC DNA]</scope>
    <source>
        <strain evidence="8 9">ATCC MYA-4762</strain>
    </source>
</reference>
<evidence type="ECO:0000256" key="5">
    <source>
        <dbReference type="ARBA" id="ARBA00023136"/>
    </source>
</evidence>
<feature type="region of interest" description="Disordered" evidence="6">
    <location>
        <begin position="1"/>
        <end position="33"/>
    </location>
</feature>
<dbReference type="InterPro" id="IPR000791">
    <property type="entry name" value="Gpr1/Fun34/SatP-like"/>
</dbReference>
<feature type="transmembrane region" description="Helical" evidence="7">
    <location>
        <begin position="82"/>
        <end position="99"/>
    </location>
</feature>
<dbReference type="Proteomes" id="UP000267821">
    <property type="component" value="Unassembled WGS sequence"/>
</dbReference>
<accession>A0A3N4LUQ4</accession>
<name>A0A3N4LUQ4_9PEZI</name>
<keyword evidence="4 7" id="KW-1133">Transmembrane helix</keyword>
<keyword evidence="5 7" id="KW-0472">Membrane</keyword>
<organism evidence="8 9">
    <name type="scientific">Terfezia boudieri ATCC MYA-4762</name>
    <dbReference type="NCBI Taxonomy" id="1051890"/>
    <lineage>
        <taxon>Eukaryota</taxon>
        <taxon>Fungi</taxon>
        <taxon>Dikarya</taxon>
        <taxon>Ascomycota</taxon>
        <taxon>Pezizomycotina</taxon>
        <taxon>Pezizomycetes</taxon>
        <taxon>Pezizales</taxon>
        <taxon>Pezizaceae</taxon>
        <taxon>Terfezia</taxon>
    </lineage>
</organism>
<dbReference type="OrthoDB" id="3648309at2759"/>
<dbReference type="FunCoup" id="A0A3N4LUQ4">
    <property type="interactions" value="19"/>
</dbReference>
<dbReference type="Pfam" id="PF01184">
    <property type="entry name" value="Gpr1_Fun34_YaaH"/>
    <property type="match status" value="1"/>
</dbReference>
<dbReference type="EMBL" id="ML121534">
    <property type="protein sequence ID" value="RPB26597.1"/>
    <property type="molecule type" value="Genomic_DNA"/>
</dbReference>
<evidence type="ECO:0000256" key="6">
    <source>
        <dbReference type="SAM" id="MobiDB-lite"/>
    </source>
</evidence>
<sequence length="282" mass="31262">MAYKSTDERVDLENAFSRSRSPPSSHAPFKGEDSWRTATKETLNGARAPIDRHSTIWIPAWGGSFNQPVQPQPKLREFADPAPLALFTAALTLFIIGLIDLKTRGVTEGSIVLVMAYSYSGFIQVLSGMWEFARGNTFGATVFTSLGGFWISFALFETHSLGFMSAYTTQAELNNAKGIFFISWFIFAVLCTLCTLKSNLATFLLFFLLDLALLVISITQFHQSADGLPNPDLTRLSGVIVLVTAFMCWYNAMAGLLDESNSFFTLPVFPFPWTKEAQKKEA</sequence>
<comment type="similarity">
    <text evidence="2">Belongs to the acetate uptake transporter (AceTr) (TC 2.A.96) family.</text>
</comment>
<evidence type="ECO:0000256" key="2">
    <source>
        <dbReference type="ARBA" id="ARBA00005587"/>
    </source>
</evidence>
<keyword evidence="9" id="KW-1185">Reference proteome</keyword>
<gene>
    <name evidence="8" type="ORF">L211DRAFT_866461</name>
</gene>
<evidence type="ECO:0000313" key="8">
    <source>
        <dbReference type="EMBL" id="RPB26597.1"/>
    </source>
</evidence>
<dbReference type="InParanoid" id="A0A3N4LUQ4"/>
<feature type="transmembrane region" description="Helical" evidence="7">
    <location>
        <begin position="176"/>
        <end position="196"/>
    </location>
</feature>
<dbReference type="STRING" id="1051890.A0A3N4LUQ4"/>
<dbReference type="GO" id="GO:0005886">
    <property type="term" value="C:plasma membrane"/>
    <property type="evidence" value="ECO:0007669"/>
    <property type="project" value="TreeGrafter"/>
</dbReference>
<protein>
    <submittedName>
        <fullName evidence="8">Uncharacterized protein</fullName>
    </submittedName>
</protein>
<evidence type="ECO:0000256" key="4">
    <source>
        <dbReference type="ARBA" id="ARBA00022989"/>
    </source>
</evidence>
<evidence type="ECO:0000256" key="1">
    <source>
        <dbReference type="ARBA" id="ARBA00004141"/>
    </source>
</evidence>
<evidence type="ECO:0000256" key="3">
    <source>
        <dbReference type="ARBA" id="ARBA00022692"/>
    </source>
</evidence>
<feature type="transmembrane region" description="Helical" evidence="7">
    <location>
        <begin position="203"/>
        <end position="221"/>
    </location>
</feature>
<dbReference type="PANTHER" id="PTHR31123">
    <property type="entry name" value="ACCUMULATION OF DYADS PROTEIN 2-RELATED"/>
    <property type="match status" value="1"/>
</dbReference>
<feature type="compositionally biased region" description="Basic and acidic residues" evidence="6">
    <location>
        <begin position="1"/>
        <end position="12"/>
    </location>
</feature>
<keyword evidence="3 7" id="KW-0812">Transmembrane</keyword>
<comment type="subcellular location">
    <subcellularLocation>
        <location evidence="1">Membrane</location>
        <topology evidence="1">Multi-pass membrane protein</topology>
    </subcellularLocation>
</comment>
<dbReference type="PANTHER" id="PTHR31123:SF1">
    <property type="entry name" value="ACCUMULATION OF DYADS PROTEIN 2-RELATED"/>
    <property type="match status" value="1"/>
</dbReference>
<evidence type="ECO:0000313" key="9">
    <source>
        <dbReference type="Proteomes" id="UP000267821"/>
    </source>
</evidence>
<evidence type="ECO:0000256" key="7">
    <source>
        <dbReference type="SAM" id="Phobius"/>
    </source>
</evidence>
<dbReference type="GO" id="GO:0015123">
    <property type="term" value="F:acetate transmembrane transporter activity"/>
    <property type="evidence" value="ECO:0007669"/>
    <property type="project" value="TreeGrafter"/>
</dbReference>
<dbReference type="InterPro" id="IPR051633">
    <property type="entry name" value="AceTr"/>
</dbReference>
<proteinExistence type="inferred from homology"/>
<feature type="transmembrane region" description="Helical" evidence="7">
    <location>
        <begin position="111"/>
        <end position="130"/>
    </location>
</feature>